<dbReference type="EMBL" id="AP025732">
    <property type="protein sequence ID" value="BDI18853.1"/>
    <property type="molecule type" value="Genomic_DNA"/>
</dbReference>
<evidence type="ECO:0000256" key="2">
    <source>
        <dbReference type="ARBA" id="ARBA00023315"/>
    </source>
</evidence>
<evidence type="ECO:0000259" key="4">
    <source>
        <dbReference type="Pfam" id="PF08545"/>
    </source>
</evidence>
<proteinExistence type="predicted"/>
<evidence type="ECO:0000256" key="1">
    <source>
        <dbReference type="ARBA" id="ARBA00022679"/>
    </source>
</evidence>
<accession>A0ABN6Q6N5</accession>
<keyword evidence="2" id="KW-0012">Acyltransferase</keyword>
<dbReference type="CDD" id="cd00827">
    <property type="entry name" value="init_cond_enzymes"/>
    <property type="match status" value="1"/>
</dbReference>
<reference evidence="5" key="1">
    <citation type="submission" date="2022-04" db="EMBL/GenBank/DDBJ databases">
        <title>Complete genome sequence of a cyanobacterium, Nostoc sp. SO-36, isolated in Antarctica.</title>
        <authorList>
            <person name="Kanesaki Y."/>
            <person name="Effendi D."/>
            <person name="Sakamoto T."/>
            <person name="Ohtani S."/>
            <person name="Awai K."/>
        </authorList>
    </citation>
    <scope>NUCLEOTIDE SEQUENCE</scope>
    <source>
        <strain evidence="5">SO-36</strain>
    </source>
</reference>
<protein>
    <submittedName>
        <fullName evidence="5">3-oxoacyl-[acyl-carrier-protein] synthase 3</fullName>
    </submittedName>
</protein>
<organism evidence="5 6">
    <name type="scientific">Nostoc cf. commune SO-36</name>
    <dbReference type="NCBI Taxonomy" id="449208"/>
    <lineage>
        <taxon>Bacteria</taxon>
        <taxon>Bacillati</taxon>
        <taxon>Cyanobacteriota</taxon>
        <taxon>Cyanophyceae</taxon>
        <taxon>Nostocales</taxon>
        <taxon>Nostocaceae</taxon>
        <taxon>Nostoc</taxon>
    </lineage>
</organism>
<dbReference type="SUPFAM" id="SSF53901">
    <property type="entry name" value="Thiolase-like"/>
    <property type="match status" value="1"/>
</dbReference>
<dbReference type="InterPro" id="IPR013751">
    <property type="entry name" value="ACP_syn_III_N"/>
</dbReference>
<name>A0ABN6Q6N5_NOSCO</name>
<feature type="domain" description="Beta-ketoacyl-[acyl-carrier-protein] synthase III N-terminal" evidence="4">
    <location>
        <begin position="139"/>
        <end position="209"/>
    </location>
</feature>
<dbReference type="PANTHER" id="PTHR34069:SF3">
    <property type="entry name" value="ACYL-COA:ACYL-COA ALKYLTRANSFERASE"/>
    <property type="match status" value="1"/>
</dbReference>
<sequence>MAQHAVGIRSLAVSLPSIRHNNDYYREKYPELVAQAEQKSLGKWFSLDGSIPRNEFDLEMVPYLSDPFRGTVQRWVLSTKESPLMLQCRAVKDTLAAAKLSLEDVDLMLVASVWPEQIGFGDAAFLARELGFQGAAWNIDASCGSTLIALQTAYALVSAEQYHKVLVVISCSYSHFVPEHDTASWFLSDGAGAFVVSKLESNQGILGIKTVHAGALCDLIYPAIVKDIHGNLQVRMQVSKDANRLTRETAVEFLRTCCEGAINAAGVTLEQIDFFIFNTPTAWFARFCTSVLGINPERTIDLYSQYANIGPVLTVVNMYHAVQLGKIGENDLVLVYGFGAAGAASASVMRWGKVALGSAPIHKIESDLAVTSSRDRSKAFSF</sequence>
<gene>
    <name evidence="5" type="primary">fabH_3</name>
    <name evidence="5" type="ORF">ANSO36C_46550</name>
</gene>
<evidence type="ECO:0000313" key="6">
    <source>
        <dbReference type="Proteomes" id="UP001055453"/>
    </source>
</evidence>
<dbReference type="InterPro" id="IPR013747">
    <property type="entry name" value="ACP_syn_III_C"/>
</dbReference>
<dbReference type="PANTHER" id="PTHR34069">
    <property type="entry name" value="3-OXOACYL-[ACYL-CARRIER-PROTEIN] SYNTHASE 3"/>
    <property type="match status" value="1"/>
</dbReference>
<feature type="domain" description="Beta-ketoacyl-[acyl-carrier-protein] synthase III C-terminal" evidence="3">
    <location>
        <begin position="263"/>
        <end position="351"/>
    </location>
</feature>
<keyword evidence="6" id="KW-1185">Reference proteome</keyword>
<keyword evidence="1" id="KW-0808">Transferase</keyword>
<dbReference type="Gene3D" id="3.40.47.10">
    <property type="match status" value="1"/>
</dbReference>
<dbReference type="Pfam" id="PF08541">
    <property type="entry name" value="ACP_syn_III_C"/>
    <property type="match status" value="1"/>
</dbReference>
<evidence type="ECO:0000313" key="5">
    <source>
        <dbReference type="EMBL" id="BDI18853.1"/>
    </source>
</evidence>
<dbReference type="Proteomes" id="UP001055453">
    <property type="component" value="Chromosome"/>
</dbReference>
<dbReference type="Pfam" id="PF08545">
    <property type="entry name" value="ACP_syn_III"/>
    <property type="match status" value="1"/>
</dbReference>
<dbReference type="RefSeq" id="WP_251956373.1">
    <property type="nucleotide sequence ID" value="NZ_AP025732.1"/>
</dbReference>
<evidence type="ECO:0000259" key="3">
    <source>
        <dbReference type="Pfam" id="PF08541"/>
    </source>
</evidence>
<dbReference type="InterPro" id="IPR016039">
    <property type="entry name" value="Thiolase-like"/>
</dbReference>